<protein>
    <submittedName>
        <fullName evidence="2">Uncharacterized protein</fullName>
    </submittedName>
</protein>
<keyword evidence="1" id="KW-0472">Membrane</keyword>
<sequence length="50" mass="6113">MKKYLYFIFPIYFAVRAIILAGDGNFNFGFYLRVFLFILSLYWSLKEFKK</sequence>
<accession>A0A381YT68</accession>
<dbReference type="AlphaFoldDB" id="A0A381YT68"/>
<reference evidence="2" key="1">
    <citation type="submission" date="2018-05" db="EMBL/GenBank/DDBJ databases">
        <authorList>
            <person name="Lanie J.A."/>
            <person name="Ng W.-L."/>
            <person name="Kazmierczak K.M."/>
            <person name="Andrzejewski T.M."/>
            <person name="Davidsen T.M."/>
            <person name="Wayne K.J."/>
            <person name="Tettelin H."/>
            <person name="Glass J.I."/>
            <person name="Rusch D."/>
            <person name="Podicherti R."/>
            <person name="Tsui H.-C.T."/>
            <person name="Winkler M.E."/>
        </authorList>
    </citation>
    <scope>NUCLEOTIDE SEQUENCE</scope>
</reference>
<dbReference type="EMBL" id="UINC01018990">
    <property type="protein sequence ID" value="SVA80159.1"/>
    <property type="molecule type" value="Genomic_DNA"/>
</dbReference>
<keyword evidence="1" id="KW-1133">Transmembrane helix</keyword>
<gene>
    <name evidence="2" type="ORF">METZ01_LOCUS133013</name>
</gene>
<name>A0A381YT68_9ZZZZ</name>
<keyword evidence="1" id="KW-0812">Transmembrane</keyword>
<evidence type="ECO:0000256" key="1">
    <source>
        <dbReference type="SAM" id="Phobius"/>
    </source>
</evidence>
<evidence type="ECO:0000313" key="2">
    <source>
        <dbReference type="EMBL" id="SVA80159.1"/>
    </source>
</evidence>
<feature type="transmembrane region" description="Helical" evidence="1">
    <location>
        <begin position="5"/>
        <end position="22"/>
    </location>
</feature>
<feature type="transmembrane region" description="Helical" evidence="1">
    <location>
        <begin position="28"/>
        <end position="45"/>
    </location>
</feature>
<organism evidence="2">
    <name type="scientific">marine metagenome</name>
    <dbReference type="NCBI Taxonomy" id="408172"/>
    <lineage>
        <taxon>unclassified sequences</taxon>
        <taxon>metagenomes</taxon>
        <taxon>ecological metagenomes</taxon>
    </lineage>
</organism>
<proteinExistence type="predicted"/>